<keyword evidence="4 9" id="KW-0285">Flavoprotein</keyword>
<evidence type="ECO:0000256" key="9">
    <source>
        <dbReference type="RuleBase" id="RU003862"/>
    </source>
</evidence>
<dbReference type="SUPFAM" id="SSF51730">
    <property type="entry name" value="FAD-linked oxidoreductase"/>
    <property type="match status" value="1"/>
</dbReference>
<comment type="similarity">
    <text evidence="3 9">Belongs to the methylenetetrahydrofolate reductase family.</text>
</comment>
<keyword evidence="5 9" id="KW-0274">FAD</keyword>
<dbReference type="GO" id="GO:0009086">
    <property type="term" value="P:methionine biosynthetic process"/>
    <property type="evidence" value="ECO:0007669"/>
    <property type="project" value="TreeGrafter"/>
</dbReference>
<keyword evidence="6 9" id="KW-0560">Oxidoreductase</keyword>
<comment type="pathway">
    <text evidence="2 9">One-carbon metabolism; tetrahydrofolate interconversion.</text>
</comment>
<dbReference type="OrthoDB" id="9812555at2"/>
<evidence type="ECO:0000256" key="2">
    <source>
        <dbReference type="ARBA" id="ARBA00004777"/>
    </source>
</evidence>
<dbReference type="PANTHER" id="PTHR45754:SF3">
    <property type="entry name" value="METHYLENETETRAHYDROFOLATE REDUCTASE (NADPH)"/>
    <property type="match status" value="1"/>
</dbReference>
<dbReference type="GO" id="GO:0005829">
    <property type="term" value="C:cytosol"/>
    <property type="evidence" value="ECO:0007669"/>
    <property type="project" value="TreeGrafter"/>
</dbReference>
<dbReference type="AlphaFoldDB" id="W6QWY1"/>
<dbReference type="UniPathway" id="UPA00193"/>
<evidence type="ECO:0000256" key="3">
    <source>
        <dbReference type="ARBA" id="ARBA00006743"/>
    </source>
</evidence>
<evidence type="ECO:0000256" key="6">
    <source>
        <dbReference type="ARBA" id="ARBA00023002"/>
    </source>
</evidence>
<dbReference type="InterPro" id="IPR029041">
    <property type="entry name" value="FAD-linked_oxidoreductase-like"/>
</dbReference>
<dbReference type="Proteomes" id="UP000032841">
    <property type="component" value="Chromosome"/>
</dbReference>
<comment type="catalytic activity">
    <reaction evidence="8">
        <text>(6S)-5-methyl-5,6,7,8-tetrahydrofolate + NAD(+) = (6R)-5,10-methylene-5,6,7,8-tetrahydrofolate + NADH + H(+)</text>
        <dbReference type="Rhea" id="RHEA:19821"/>
        <dbReference type="ChEBI" id="CHEBI:15378"/>
        <dbReference type="ChEBI" id="CHEBI:15636"/>
        <dbReference type="ChEBI" id="CHEBI:18608"/>
        <dbReference type="ChEBI" id="CHEBI:57540"/>
        <dbReference type="ChEBI" id="CHEBI:57945"/>
        <dbReference type="EC" id="1.5.1.54"/>
    </reaction>
    <physiologicalReaction direction="right-to-left" evidence="8">
        <dbReference type="Rhea" id="RHEA:19823"/>
    </physiologicalReaction>
</comment>
<dbReference type="Gene3D" id="3.20.20.220">
    <property type="match status" value="1"/>
</dbReference>
<name>W6QWY1_ECTO5</name>
<evidence type="ECO:0000256" key="8">
    <source>
        <dbReference type="ARBA" id="ARBA00048628"/>
    </source>
</evidence>
<dbReference type="GO" id="GO:0071949">
    <property type="term" value="F:FAD binding"/>
    <property type="evidence" value="ECO:0007669"/>
    <property type="project" value="TreeGrafter"/>
</dbReference>
<dbReference type="Pfam" id="PF02219">
    <property type="entry name" value="MTHFR"/>
    <property type="match status" value="1"/>
</dbReference>
<comment type="cofactor">
    <cofactor evidence="1 9">
        <name>FAD</name>
        <dbReference type="ChEBI" id="CHEBI:57692"/>
    </cofactor>
</comment>
<evidence type="ECO:0000256" key="1">
    <source>
        <dbReference type="ARBA" id="ARBA00001974"/>
    </source>
</evidence>
<reference evidence="10 11" key="1">
    <citation type="submission" date="2013-11" db="EMBL/GenBank/DDBJ databases">
        <title>Complete genome sequence of the cyanide-degrading bacterium Pseudomonas pseudoalcaligenes CECT 5344.</title>
        <authorList>
            <person name="Wibberg D."/>
            <person name="Puehler A."/>
            <person name="Schlueter A."/>
        </authorList>
    </citation>
    <scope>NUCLEOTIDE SEQUENCE [LARGE SCALE GENOMIC DNA]</scope>
    <source>
        <strain evidence="11">CECT 5344</strain>
    </source>
</reference>
<evidence type="ECO:0000256" key="7">
    <source>
        <dbReference type="ARBA" id="ARBA00034478"/>
    </source>
</evidence>
<dbReference type="GO" id="GO:0035999">
    <property type="term" value="P:tetrahydrofolate interconversion"/>
    <property type="evidence" value="ECO:0007669"/>
    <property type="project" value="UniProtKB-UniPathway"/>
</dbReference>
<dbReference type="HOGENOM" id="CLU_081788_0_0_6"/>
<dbReference type="PANTHER" id="PTHR45754">
    <property type="entry name" value="METHYLENETETRAHYDROFOLATE REDUCTASE"/>
    <property type="match status" value="1"/>
</dbReference>
<protein>
    <recommendedName>
        <fullName evidence="9">Methylenetetrahydrofolate reductase</fullName>
    </recommendedName>
</protein>
<dbReference type="eggNOG" id="COG0685">
    <property type="taxonomic scope" value="Bacteria"/>
</dbReference>
<dbReference type="KEGG" id="ppse:BN5_1909"/>
<dbReference type="GO" id="GO:0106312">
    <property type="term" value="F:methylenetetrahydrofolate reductase (NADH) activity"/>
    <property type="evidence" value="ECO:0007669"/>
    <property type="project" value="UniProtKB-EC"/>
</dbReference>
<comment type="pathway">
    <text evidence="7">Amino-acid biosynthesis; L-methionine biosynthesis via de novo pathway.</text>
</comment>
<sequence length="285" mass="31243">MDAVRTSIFQTPSLETTAGGALRFAYMASHLPPNTSVNIAFIDAESAKERIVAIDVLRSSGLTPRPIVSARRFTSEGALRSFLHQAVQIKGVRDLFLVGGDPAVPRGPFRDSLDVINGSYLDETNISAIGIAGYPEGHPRIEGAILLDSLQRKVEALKAKGLHVEITTQLSFDALAVIAWIQRVRGIGIKAPIRIGIPSPAGVSGILKFAKLCRVRTSVELLQRYGWETTSLLNSAGPDRFLTELLESTERLELGPLSLHLYPLGNLEKALQWFNGWEEKSRWLH</sequence>
<accession>W6QWY1</accession>
<evidence type="ECO:0000313" key="11">
    <source>
        <dbReference type="Proteomes" id="UP000032841"/>
    </source>
</evidence>
<evidence type="ECO:0000256" key="5">
    <source>
        <dbReference type="ARBA" id="ARBA00022827"/>
    </source>
</evidence>
<dbReference type="RefSeq" id="WP_052678209.1">
    <property type="nucleotide sequence ID" value="NZ_HG916826.1"/>
</dbReference>
<proteinExistence type="inferred from homology"/>
<dbReference type="EMBL" id="HG916826">
    <property type="protein sequence ID" value="CDM40483.1"/>
    <property type="molecule type" value="Genomic_DNA"/>
</dbReference>
<gene>
    <name evidence="10" type="primary">metF3</name>
    <name evidence="10" type="ORF">BN5_1909</name>
</gene>
<evidence type="ECO:0000256" key="4">
    <source>
        <dbReference type="ARBA" id="ARBA00022630"/>
    </source>
</evidence>
<organism evidence="10 11">
    <name type="scientific">Ectopseudomonas oleovorans (strain CECT 5344)</name>
    <name type="common">Pseudomonas pseudoalcaligenes</name>
    <dbReference type="NCBI Taxonomy" id="1182590"/>
    <lineage>
        <taxon>Bacteria</taxon>
        <taxon>Pseudomonadati</taxon>
        <taxon>Pseudomonadota</taxon>
        <taxon>Gammaproteobacteria</taxon>
        <taxon>Pseudomonadales</taxon>
        <taxon>Pseudomonadaceae</taxon>
        <taxon>Ectopseudomonas</taxon>
    </lineage>
</organism>
<dbReference type="InterPro" id="IPR003171">
    <property type="entry name" value="Mehydrof_redctse-like"/>
</dbReference>
<evidence type="ECO:0000313" key="10">
    <source>
        <dbReference type="EMBL" id="CDM40483.1"/>
    </source>
</evidence>